<keyword evidence="6" id="KW-0548">Nucleotidyltransferase</keyword>
<evidence type="ECO:0000256" key="3">
    <source>
        <dbReference type="ARBA" id="ARBA00012472"/>
    </source>
</evidence>
<feature type="domain" description="RRM" evidence="15">
    <location>
        <begin position="30"/>
        <end position="109"/>
    </location>
</feature>
<evidence type="ECO:0000256" key="13">
    <source>
        <dbReference type="PROSITE-ProRule" id="PRU00176"/>
    </source>
</evidence>
<gene>
    <name evidence="17" type="primary">LOC115888272</name>
</gene>
<sequence>MTENIKLIDEKAPNNKQQNQMNKKHNSENEGIYVRGYSAQTKENDLVKYFSQFGNVVWVHFGHDFLLLDFTEQSAVEKVLSKKSHFLSGNRLFVRRKESRRNTVLNDEEVNKQIYEYLISELKNIHDFNMQVSCMKHNLQPDMNECYQKYSHVCRDLCNIISSSFPYVQVYPFGSTFTGLDFNNSDIDVYLANVKQSDEDEVDLLKIIKVALSKSRIFANCFCIPSAKIPIVKCIHTKTKIRCDINIKNMLGVCNSKLIRYYLGIDPKINDAMIILKYWAKFHKITGQNHLFTSYSLILMFIFFLQQEPYNLPSVSSLQIPEKNHFLEIQGYWNGGFIEKHKVRSEKISNTSLQEIVENFFGFYSNFNFATTILCPYTGKSLPINYFQDYKGLPHIFKRYKDFMSVEENKKMALKTNTCICIQDPFELNRNVVSVVTESVVEKFTLCCQIAKKIFSEKNQTLYRLYTEEPVQMKKVQCSYQEDSLDITLHRSTTIKYLPNNQNDEWFETASEFVLMTLRDFLDLDLTAEDSQSKMAKSEEEPTVHGSGKSFYVCMGKYNMWDARKATAKKLNLPNTTEMTVIEKETKITNNLKEVYNNISNSPIIVQFRLMLEKRNDALLVHLEKINAYKKSFKSFCLFFAHNMPQWFEMYEKELNKRAIALPKT</sequence>
<dbReference type="Gene3D" id="3.30.70.330">
    <property type="match status" value="1"/>
</dbReference>
<evidence type="ECO:0000256" key="5">
    <source>
        <dbReference type="ARBA" id="ARBA00022679"/>
    </source>
</evidence>
<dbReference type="SUPFAM" id="SSF81631">
    <property type="entry name" value="PAP/OAS1 substrate-binding domain"/>
    <property type="match status" value="1"/>
</dbReference>
<dbReference type="GO" id="GO:0050265">
    <property type="term" value="F:RNA uridylyltransferase activity"/>
    <property type="evidence" value="ECO:0007669"/>
    <property type="project" value="UniProtKB-EC"/>
</dbReference>
<comment type="catalytic activity">
    <reaction evidence="12">
        <text>RNA(n) + UTP = RNA(n)-3'-uridine ribonucleotide + diphosphate</text>
        <dbReference type="Rhea" id="RHEA:14785"/>
        <dbReference type="Rhea" id="RHEA-COMP:14527"/>
        <dbReference type="Rhea" id="RHEA-COMP:17348"/>
        <dbReference type="ChEBI" id="CHEBI:33019"/>
        <dbReference type="ChEBI" id="CHEBI:46398"/>
        <dbReference type="ChEBI" id="CHEBI:140395"/>
        <dbReference type="ChEBI" id="CHEBI:173116"/>
        <dbReference type="EC" id="2.7.7.52"/>
    </reaction>
</comment>
<dbReference type="CDD" id="cd05402">
    <property type="entry name" value="NT_PAP_TUTase"/>
    <property type="match status" value="1"/>
</dbReference>
<dbReference type="PROSITE" id="PS50102">
    <property type="entry name" value="RRM"/>
    <property type="match status" value="1"/>
</dbReference>
<evidence type="ECO:0000259" key="15">
    <source>
        <dbReference type="PROSITE" id="PS50102"/>
    </source>
</evidence>
<dbReference type="PANTHER" id="PTHR12271">
    <property type="entry name" value="POLY A POLYMERASE CID PAP -RELATED"/>
    <property type="match status" value="1"/>
</dbReference>
<evidence type="ECO:0000313" key="17">
    <source>
        <dbReference type="RefSeq" id="XP_030763803.1"/>
    </source>
</evidence>
<proteinExistence type="predicted"/>
<evidence type="ECO:0000256" key="2">
    <source>
        <dbReference type="ARBA" id="ARBA00001946"/>
    </source>
</evidence>
<dbReference type="Gene3D" id="1.10.1410.10">
    <property type="match status" value="1"/>
</dbReference>
<dbReference type="Proteomes" id="UP000504635">
    <property type="component" value="Unplaced"/>
</dbReference>
<evidence type="ECO:0000313" key="16">
    <source>
        <dbReference type="Proteomes" id="UP000504635"/>
    </source>
</evidence>
<dbReference type="Pfam" id="PF22600">
    <property type="entry name" value="MTPAP-like_central"/>
    <property type="match status" value="1"/>
</dbReference>
<organism evidence="16 17">
    <name type="scientific">Sitophilus oryzae</name>
    <name type="common">Rice weevil</name>
    <name type="synonym">Curculio oryzae</name>
    <dbReference type="NCBI Taxonomy" id="7048"/>
    <lineage>
        <taxon>Eukaryota</taxon>
        <taxon>Metazoa</taxon>
        <taxon>Ecdysozoa</taxon>
        <taxon>Arthropoda</taxon>
        <taxon>Hexapoda</taxon>
        <taxon>Insecta</taxon>
        <taxon>Pterygota</taxon>
        <taxon>Neoptera</taxon>
        <taxon>Endopterygota</taxon>
        <taxon>Coleoptera</taxon>
        <taxon>Polyphaga</taxon>
        <taxon>Cucujiformia</taxon>
        <taxon>Curculionidae</taxon>
        <taxon>Dryophthorinae</taxon>
        <taxon>Sitophilus</taxon>
    </lineage>
</organism>
<dbReference type="InterPro" id="IPR002058">
    <property type="entry name" value="PAP_assoc"/>
</dbReference>
<keyword evidence="9 13" id="KW-0694">RNA-binding</keyword>
<evidence type="ECO:0000256" key="8">
    <source>
        <dbReference type="ARBA" id="ARBA00022842"/>
    </source>
</evidence>
<evidence type="ECO:0000256" key="1">
    <source>
        <dbReference type="ARBA" id="ARBA00001936"/>
    </source>
</evidence>
<dbReference type="Pfam" id="PF03828">
    <property type="entry name" value="PAP_assoc"/>
    <property type="match status" value="1"/>
</dbReference>
<keyword evidence="8" id="KW-0460">Magnesium</keyword>
<dbReference type="SUPFAM" id="SSF81301">
    <property type="entry name" value="Nucleotidyltransferase"/>
    <property type="match status" value="1"/>
</dbReference>
<comment type="cofactor">
    <cofactor evidence="1">
        <name>Mn(2+)</name>
        <dbReference type="ChEBI" id="CHEBI:29035"/>
    </cofactor>
</comment>
<accession>A0A6J2YIE8</accession>
<keyword evidence="16" id="KW-1185">Reference proteome</keyword>
<dbReference type="GeneID" id="115888272"/>
<dbReference type="InterPro" id="IPR035979">
    <property type="entry name" value="RBD_domain_sf"/>
</dbReference>
<dbReference type="InterPro" id="IPR054708">
    <property type="entry name" value="MTPAP-like_central"/>
</dbReference>
<dbReference type="GO" id="GO:0003723">
    <property type="term" value="F:RNA binding"/>
    <property type="evidence" value="ECO:0007669"/>
    <property type="project" value="UniProtKB-UniRule"/>
</dbReference>
<name>A0A6J2YIE8_SITOR</name>
<dbReference type="AlphaFoldDB" id="A0A6J2YIE8"/>
<evidence type="ECO:0000256" key="7">
    <source>
        <dbReference type="ARBA" id="ARBA00022723"/>
    </source>
</evidence>
<dbReference type="OrthoDB" id="407432at2759"/>
<reference evidence="17" key="1">
    <citation type="submission" date="2025-08" db="UniProtKB">
        <authorList>
            <consortium name="RefSeq"/>
        </authorList>
    </citation>
    <scope>IDENTIFICATION</scope>
    <source>
        <tissue evidence="17">Gonads</tissue>
    </source>
</reference>
<dbReference type="Gene3D" id="3.30.460.10">
    <property type="entry name" value="Beta Polymerase, domain 2"/>
    <property type="match status" value="1"/>
</dbReference>
<keyword evidence="5" id="KW-0808">Transferase</keyword>
<dbReference type="EC" id="2.7.7.52" evidence="3"/>
<dbReference type="GO" id="GO:0046872">
    <property type="term" value="F:metal ion binding"/>
    <property type="evidence" value="ECO:0007669"/>
    <property type="project" value="UniProtKB-KW"/>
</dbReference>
<keyword evidence="7" id="KW-0479">Metal-binding</keyword>
<dbReference type="SMART" id="SM00360">
    <property type="entry name" value="RRM"/>
    <property type="match status" value="1"/>
</dbReference>
<feature type="region of interest" description="Disordered" evidence="14">
    <location>
        <begin position="1"/>
        <end position="25"/>
    </location>
</feature>
<dbReference type="InterPro" id="IPR000504">
    <property type="entry name" value="RRM_dom"/>
</dbReference>
<dbReference type="InterPro" id="IPR012677">
    <property type="entry name" value="Nucleotide-bd_a/b_plait_sf"/>
</dbReference>
<evidence type="ECO:0000256" key="6">
    <source>
        <dbReference type="ARBA" id="ARBA00022695"/>
    </source>
</evidence>
<dbReference type="InterPro" id="IPR043519">
    <property type="entry name" value="NT_sf"/>
</dbReference>
<dbReference type="PANTHER" id="PTHR12271:SF66">
    <property type="entry name" value="TERMINAL URIDYLYLTRANSFERASE TAILOR"/>
    <property type="match status" value="1"/>
</dbReference>
<protein>
    <recommendedName>
        <fullName evidence="4">Speckle targeted PIP5K1A-regulated poly(A) polymerase</fullName>
        <ecNumber evidence="3">2.7.7.52</ecNumber>
    </recommendedName>
    <alternativeName>
        <fullName evidence="10">RNA-binding motif protein 21</fullName>
    </alternativeName>
    <alternativeName>
        <fullName evidence="11">U6 snRNA-specific terminal uridylyltransferase 1</fullName>
    </alternativeName>
</protein>
<evidence type="ECO:0000256" key="12">
    <source>
        <dbReference type="ARBA" id="ARBA00049105"/>
    </source>
</evidence>
<comment type="cofactor">
    <cofactor evidence="2">
        <name>Mg(2+)</name>
        <dbReference type="ChEBI" id="CHEBI:18420"/>
    </cofactor>
</comment>
<dbReference type="SUPFAM" id="SSF54928">
    <property type="entry name" value="RNA-binding domain, RBD"/>
    <property type="match status" value="1"/>
</dbReference>
<evidence type="ECO:0000256" key="10">
    <source>
        <dbReference type="ARBA" id="ARBA00030790"/>
    </source>
</evidence>
<dbReference type="GO" id="GO:1990817">
    <property type="term" value="F:poly(A) RNA polymerase activity"/>
    <property type="evidence" value="ECO:0007669"/>
    <property type="project" value="UniProtKB-ARBA"/>
</dbReference>
<evidence type="ECO:0000256" key="9">
    <source>
        <dbReference type="ARBA" id="ARBA00022884"/>
    </source>
</evidence>
<dbReference type="GO" id="GO:0031123">
    <property type="term" value="P:RNA 3'-end processing"/>
    <property type="evidence" value="ECO:0007669"/>
    <property type="project" value="TreeGrafter"/>
</dbReference>
<evidence type="ECO:0000256" key="4">
    <source>
        <dbReference type="ARBA" id="ARBA00021679"/>
    </source>
</evidence>
<evidence type="ECO:0000256" key="11">
    <source>
        <dbReference type="ARBA" id="ARBA00033036"/>
    </source>
</evidence>
<feature type="compositionally biased region" description="Basic and acidic residues" evidence="14">
    <location>
        <begin position="1"/>
        <end position="13"/>
    </location>
</feature>
<dbReference type="RefSeq" id="XP_030763803.1">
    <property type="nucleotide sequence ID" value="XM_030907943.1"/>
</dbReference>
<evidence type="ECO:0000256" key="14">
    <source>
        <dbReference type="SAM" id="MobiDB-lite"/>
    </source>
</evidence>